<dbReference type="Proteomes" id="UP001596417">
    <property type="component" value="Unassembled WGS sequence"/>
</dbReference>
<dbReference type="Gene3D" id="2.60.40.2360">
    <property type="entry name" value="Intracellular proteinase inhibitor BsuPI"/>
    <property type="match status" value="1"/>
</dbReference>
<comment type="caution">
    <text evidence="2">The sequence shown here is derived from an EMBL/GenBank/DDBJ whole genome shotgun (WGS) entry which is preliminary data.</text>
</comment>
<protein>
    <recommendedName>
        <fullName evidence="1">Intracellular proteinase inhibitor BsuPI domain-containing protein</fullName>
    </recommendedName>
</protein>
<dbReference type="GeneID" id="76201183"/>
<reference evidence="2 3" key="1">
    <citation type="journal article" date="2019" name="Int. J. Syst. Evol. Microbiol.">
        <title>The Global Catalogue of Microorganisms (GCM) 10K type strain sequencing project: providing services to taxonomists for standard genome sequencing and annotation.</title>
        <authorList>
            <consortium name="The Broad Institute Genomics Platform"/>
            <consortium name="The Broad Institute Genome Sequencing Center for Infectious Disease"/>
            <person name="Wu L."/>
            <person name="Ma J."/>
        </authorList>
    </citation>
    <scope>NUCLEOTIDE SEQUENCE [LARGE SCALE GENOMIC DNA]</scope>
    <source>
        <strain evidence="2 3">RDMS1</strain>
    </source>
</reference>
<sequence>MVEGTLTVNPGQPVVFTFTVTNTTDQPVSLRFQDACKADFVARVEDTERWRWSEGQMFAQILEEVSLAPNEQTTFEAAWDDPDPGSYTAHAELTANNTTCEAETTFSVE</sequence>
<dbReference type="RefSeq" id="WP_264555631.1">
    <property type="nucleotide sequence ID" value="NZ_CP109979.1"/>
</dbReference>
<dbReference type="EMBL" id="JBHTAX010000001">
    <property type="protein sequence ID" value="MFC7191453.1"/>
    <property type="molecule type" value="Genomic_DNA"/>
</dbReference>
<accession>A0ABD5YUR8</accession>
<keyword evidence="3" id="KW-1185">Reference proteome</keyword>
<proteinExistence type="predicted"/>
<evidence type="ECO:0000259" key="1">
    <source>
        <dbReference type="Pfam" id="PF12690"/>
    </source>
</evidence>
<evidence type="ECO:0000313" key="3">
    <source>
        <dbReference type="Proteomes" id="UP001596417"/>
    </source>
</evidence>
<dbReference type="AlphaFoldDB" id="A0ABD5YUR8"/>
<dbReference type="Pfam" id="PF12690">
    <property type="entry name" value="BsuPI"/>
    <property type="match status" value="1"/>
</dbReference>
<feature type="domain" description="Intracellular proteinase inhibitor BsuPI" evidence="1">
    <location>
        <begin position="10"/>
        <end position="97"/>
    </location>
</feature>
<name>A0ABD5YUR8_9EURY</name>
<dbReference type="InterPro" id="IPR038144">
    <property type="entry name" value="IPI"/>
</dbReference>
<dbReference type="InterPro" id="IPR020481">
    <property type="entry name" value="Intracell_prot_inh_BsuPI"/>
</dbReference>
<gene>
    <name evidence="2" type="ORF">ACFQL7_17705</name>
</gene>
<evidence type="ECO:0000313" key="2">
    <source>
        <dbReference type="EMBL" id="MFC7191453.1"/>
    </source>
</evidence>
<organism evidence="2 3">
    <name type="scientific">Halocatena marina</name>
    <dbReference type="NCBI Taxonomy" id="2934937"/>
    <lineage>
        <taxon>Archaea</taxon>
        <taxon>Methanobacteriati</taxon>
        <taxon>Methanobacteriota</taxon>
        <taxon>Stenosarchaea group</taxon>
        <taxon>Halobacteria</taxon>
        <taxon>Halobacteriales</taxon>
        <taxon>Natronomonadaceae</taxon>
        <taxon>Halocatena</taxon>
    </lineage>
</organism>